<evidence type="ECO:0000256" key="2">
    <source>
        <dbReference type="ARBA" id="ARBA00022692"/>
    </source>
</evidence>
<proteinExistence type="predicted"/>
<feature type="compositionally biased region" description="Basic residues" evidence="8">
    <location>
        <begin position="407"/>
        <end position="416"/>
    </location>
</feature>
<dbReference type="EMBL" id="CAJNOM010000009">
    <property type="protein sequence ID" value="CAF0775518.1"/>
    <property type="molecule type" value="Genomic_DNA"/>
</dbReference>
<comment type="caution">
    <text evidence="11">The sequence shown here is derived from an EMBL/GenBank/DDBJ whole genome shotgun (WGS) entry which is preliminary data.</text>
</comment>
<evidence type="ECO:0000313" key="12">
    <source>
        <dbReference type="Proteomes" id="UP000663832"/>
    </source>
</evidence>
<evidence type="ECO:0000256" key="5">
    <source>
        <dbReference type="ARBA" id="ARBA00023136"/>
    </source>
</evidence>
<feature type="transmembrane region" description="Helical" evidence="9">
    <location>
        <begin position="279"/>
        <end position="300"/>
    </location>
</feature>
<evidence type="ECO:0000256" key="8">
    <source>
        <dbReference type="SAM" id="MobiDB-lite"/>
    </source>
</evidence>
<keyword evidence="6" id="KW-0675">Receptor</keyword>
<evidence type="ECO:0000256" key="6">
    <source>
        <dbReference type="ARBA" id="ARBA00023170"/>
    </source>
</evidence>
<evidence type="ECO:0000256" key="4">
    <source>
        <dbReference type="ARBA" id="ARBA00023040"/>
    </source>
</evidence>
<feature type="transmembrane region" description="Helical" evidence="9">
    <location>
        <begin position="146"/>
        <end position="166"/>
    </location>
</feature>
<keyword evidence="5 9" id="KW-0472">Membrane</keyword>
<dbReference type="InterPro" id="IPR000276">
    <property type="entry name" value="GPCR_Rhodpsn"/>
</dbReference>
<sequence>MSNTTPTGCNHSITRSSDTREPYRTITLTLLRIYPILFMLVGTAGNLLSVYVVLRSKLRRHSTFIYLAFLSIIDLAVLYTFCVNFILHAWFNIDLQQVSLMACKIYSFSIYFFPQTSAWILTAVSIDRVVALTRGLRKTRKTRQTYTILILIFLILFLLNVQFLYYDNTYRLSLQKQQSKDFNSDESISPSSLLLSSSTYRIVDTDMDINVVQCSSEYSEVYKKFYSNKWVYIDATVNVYLPFTLMFLCSTIIFVSVVRTMGDAHNSNKRLVARNLSTMLLSINAMFVLLTAPIVFYLMFEKQAFKEEINQCDIQLKAKHKMIKLLFIILMNANHTGNILVYCLTGTEFRTHLFHVLHTYGCRKTSRLIRRDYLTSRKGTYNDGRRLSAAILNKDSAHNQSQTSRTSSKRHFHRHTPPSIYQKTQMKKMSGTIDDDQPIPICLKTREDTQYILLANKSSNKQQASTTASI</sequence>
<dbReference type="OrthoDB" id="9983318at2759"/>
<reference evidence="11" key="1">
    <citation type="submission" date="2021-02" db="EMBL/GenBank/DDBJ databases">
        <authorList>
            <person name="Nowell W R."/>
        </authorList>
    </citation>
    <scope>NUCLEOTIDE SEQUENCE</scope>
</reference>
<dbReference type="AlphaFoldDB" id="A0A813QY98"/>
<keyword evidence="3 9" id="KW-1133">Transmembrane helix</keyword>
<protein>
    <recommendedName>
        <fullName evidence="10">G-protein coupled receptors family 1 profile domain-containing protein</fullName>
    </recommendedName>
</protein>
<accession>A0A813QY98</accession>
<dbReference type="Pfam" id="PF00001">
    <property type="entry name" value="7tm_1"/>
    <property type="match status" value="1"/>
</dbReference>
<dbReference type="Gene3D" id="1.20.1070.10">
    <property type="entry name" value="Rhodopsin 7-helix transmembrane proteins"/>
    <property type="match status" value="1"/>
</dbReference>
<feature type="domain" description="G-protein coupled receptors family 1 profile" evidence="10">
    <location>
        <begin position="45"/>
        <end position="342"/>
    </location>
</feature>
<evidence type="ECO:0000256" key="9">
    <source>
        <dbReference type="SAM" id="Phobius"/>
    </source>
</evidence>
<comment type="subcellular location">
    <subcellularLocation>
        <location evidence="1">Membrane</location>
        <topology evidence="1">Multi-pass membrane protein</topology>
    </subcellularLocation>
</comment>
<keyword evidence="2 9" id="KW-0812">Transmembrane</keyword>
<feature type="transmembrane region" description="Helical" evidence="9">
    <location>
        <begin position="66"/>
        <end position="93"/>
    </location>
</feature>
<dbReference type="Proteomes" id="UP000663832">
    <property type="component" value="Unassembled WGS sequence"/>
</dbReference>
<dbReference type="PANTHER" id="PTHR24243">
    <property type="entry name" value="G-PROTEIN COUPLED RECEPTOR"/>
    <property type="match status" value="1"/>
</dbReference>
<feature type="transmembrane region" description="Helical" evidence="9">
    <location>
        <begin position="239"/>
        <end position="258"/>
    </location>
</feature>
<dbReference type="GO" id="GO:0005886">
    <property type="term" value="C:plasma membrane"/>
    <property type="evidence" value="ECO:0007669"/>
    <property type="project" value="TreeGrafter"/>
</dbReference>
<evidence type="ECO:0000313" key="11">
    <source>
        <dbReference type="EMBL" id="CAF0775518.1"/>
    </source>
</evidence>
<keyword evidence="4" id="KW-0297">G-protein coupled receptor</keyword>
<dbReference type="InterPro" id="IPR017452">
    <property type="entry name" value="GPCR_Rhodpsn_7TM"/>
</dbReference>
<dbReference type="PROSITE" id="PS50262">
    <property type="entry name" value="G_PROTEIN_RECEP_F1_2"/>
    <property type="match status" value="1"/>
</dbReference>
<dbReference type="SUPFAM" id="SSF81321">
    <property type="entry name" value="Family A G protein-coupled receptor-like"/>
    <property type="match status" value="1"/>
</dbReference>
<evidence type="ECO:0000256" key="7">
    <source>
        <dbReference type="ARBA" id="ARBA00023224"/>
    </source>
</evidence>
<dbReference type="PANTHER" id="PTHR24243:SF230">
    <property type="entry name" value="G-PROTEIN COUPLED RECEPTORS FAMILY 1 PROFILE DOMAIN-CONTAINING PROTEIN"/>
    <property type="match status" value="1"/>
</dbReference>
<feature type="region of interest" description="Disordered" evidence="8">
    <location>
        <begin position="393"/>
        <end position="431"/>
    </location>
</feature>
<dbReference type="PRINTS" id="PR00237">
    <property type="entry name" value="GPCRRHODOPSN"/>
</dbReference>
<dbReference type="GO" id="GO:0004930">
    <property type="term" value="F:G protein-coupled receptor activity"/>
    <property type="evidence" value="ECO:0007669"/>
    <property type="project" value="UniProtKB-KW"/>
</dbReference>
<evidence type="ECO:0000256" key="3">
    <source>
        <dbReference type="ARBA" id="ARBA00022989"/>
    </source>
</evidence>
<keyword evidence="7" id="KW-0807">Transducer</keyword>
<feature type="transmembrane region" description="Helical" evidence="9">
    <location>
        <begin position="33"/>
        <end position="54"/>
    </location>
</feature>
<keyword evidence="12" id="KW-1185">Reference proteome</keyword>
<evidence type="ECO:0000259" key="10">
    <source>
        <dbReference type="PROSITE" id="PS50262"/>
    </source>
</evidence>
<gene>
    <name evidence="11" type="ORF">QVE165_LOCUS2857</name>
</gene>
<organism evidence="11 12">
    <name type="scientific">Adineta steineri</name>
    <dbReference type="NCBI Taxonomy" id="433720"/>
    <lineage>
        <taxon>Eukaryota</taxon>
        <taxon>Metazoa</taxon>
        <taxon>Spiralia</taxon>
        <taxon>Gnathifera</taxon>
        <taxon>Rotifera</taxon>
        <taxon>Eurotatoria</taxon>
        <taxon>Bdelloidea</taxon>
        <taxon>Adinetida</taxon>
        <taxon>Adinetidae</taxon>
        <taxon>Adineta</taxon>
    </lineage>
</organism>
<feature type="transmembrane region" description="Helical" evidence="9">
    <location>
        <begin position="105"/>
        <end position="126"/>
    </location>
</feature>
<evidence type="ECO:0000256" key="1">
    <source>
        <dbReference type="ARBA" id="ARBA00004141"/>
    </source>
</evidence>
<name>A0A813QY98_9BILA</name>